<protein>
    <submittedName>
        <fullName evidence="3">Predicted membrane protein</fullName>
    </submittedName>
</protein>
<feature type="transmembrane region" description="Helical" evidence="1">
    <location>
        <begin position="44"/>
        <end position="63"/>
    </location>
</feature>
<feature type="domain" description="LiaF transmembrane" evidence="2">
    <location>
        <begin position="18"/>
        <end position="119"/>
    </location>
</feature>
<dbReference type="Pfam" id="PF22570">
    <property type="entry name" value="LiaF-TM"/>
    <property type="match status" value="1"/>
</dbReference>
<evidence type="ECO:0000256" key="1">
    <source>
        <dbReference type="SAM" id="Phobius"/>
    </source>
</evidence>
<reference evidence="3 4" key="1">
    <citation type="submission" date="2017-04" db="EMBL/GenBank/DDBJ databases">
        <authorList>
            <person name="Afonso C.L."/>
            <person name="Miller P.J."/>
            <person name="Scott M.A."/>
            <person name="Spackman E."/>
            <person name="Goraichik I."/>
            <person name="Dimitrov K.M."/>
            <person name="Suarez D.L."/>
            <person name="Swayne D.E."/>
        </authorList>
    </citation>
    <scope>NUCLEOTIDE SEQUENCE [LARGE SCALE GENOMIC DNA]</scope>
    <source>
        <strain evidence="3 4">DSM 26133</strain>
    </source>
</reference>
<feature type="transmembrane region" description="Helical" evidence="1">
    <location>
        <begin position="100"/>
        <end position="116"/>
    </location>
</feature>
<dbReference type="AlphaFoldDB" id="A0A1W2G8F4"/>
<feature type="transmembrane region" description="Helical" evidence="1">
    <location>
        <begin position="12"/>
        <end position="32"/>
    </location>
</feature>
<keyword evidence="1" id="KW-1133">Transmembrane helix</keyword>
<dbReference type="InterPro" id="IPR054331">
    <property type="entry name" value="LiaF_TM"/>
</dbReference>
<dbReference type="STRING" id="692418.SAMN04488029_0957"/>
<organism evidence="3 4">
    <name type="scientific">Reichenbachiella faecimaris</name>
    <dbReference type="NCBI Taxonomy" id="692418"/>
    <lineage>
        <taxon>Bacteria</taxon>
        <taxon>Pseudomonadati</taxon>
        <taxon>Bacteroidota</taxon>
        <taxon>Cytophagia</taxon>
        <taxon>Cytophagales</taxon>
        <taxon>Reichenbachiellaceae</taxon>
        <taxon>Reichenbachiella</taxon>
    </lineage>
</organism>
<name>A0A1W2G8F4_REIFA</name>
<keyword evidence="1" id="KW-0472">Membrane</keyword>
<evidence type="ECO:0000313" key="3">
    <source>
        <dbReference type="EMBL" id="SMD32608.1"/>
    </source>
</evidence>
<keyword evidence="1" id="KW-0812">Transmembrane</keyword>
<evidence type="ECO:0000259" key="2">
    <source>
        <dbReference type="Pfam" id="PF22570"/>
    </source>
</evidence>
<dbReference type="PANTHER" id="PTHR40763:SF5">
    <property type="entry name" value="MEMBRANE PROTEIN"/>
    <property type="match status" value="1"/>
</dbReference>
<feature type="transmembrane region" description="Helical" evidence="1">
    <location>
        <begin position="70"/>
        <end position="88"/>
    </location>
</feature>
<keyword evidence="4" id="KW-1185">Reference proteome</keyword>
<gene>
    <name evidence="3" type="ORF">SAMN04488029_0957</name>
</gene>
<dbReference type="EMBL" id="FWYF01000001">
    <property type="protein sequence ID" value="SMD32608.1"/>
    <property type="molecule type" value="Genomic_DNA"/>
</dbReference>
<sequence length="255" mass="27776">MSRRTSQKSPASSSRSGILGLILIALGSLFLLDNLDLIPYEISYYLFNWKGIMIMIGAVFLSTKENKSPGIILMAVGGFFIMSDVLSYEFNWHWYDTRKLFWPVLLIVIGLVILSRKSKSPLVSAHVFTADSNDKEVPNDSDHINVTAVLGGGDMAITSDKFRGGKVTTVMGGGTYDLSKCGLAEGTQEIDVLILMGGANFIVPSDWNVRLEVTSIFGGYSDSRKLSAEVKTDATKELLIKGTVLFGGGEVKNFV</sequence>
<dbReference type="Proteomes" id="UP000192472">
    <property type="component" value="Unassembled WGS sequence"/>
</dbReference>
<proteinExistence type="predicted"/>
<dbReference type="RefSeq" id="WP_084371261.1">
    <property type="nucleotide sequence ID" value="NZ_FWYF01000001.1"/>
</dbReference>
<dbReference type="PANTHER" id="PTHR40763">
    <property type="entry name" value="MEMBRANE PROTEIN-RELATED"/>
    <property type="match status" value="1"/>
</dbReference>
<evidence type="ECO:0000313" key="4">
    <source>
        <dbReference type="Proteomes" id="UP000192472"/>
    </source>
</evidence>
<dbReference type="OrthoDB" id="129627at2"/>
<accession>A0A1W2G8F4</accession>